<evidence type="ECO:0000256" key="8">
    <source>
        <dbReference type="ARBA" id="ARBA00029986"/>
    </source>
</evidence>
<dbReference type="GO" id="GO:0005737">
    <property type="term" value="C:cytoplasm"/>
    <property type="evidence" value="ECO:0007669"/>
    <property type="project" value="UniProtKB-SubCell"/>
</dbReference>
<sequence length="447" mass="51473">MITSKSVEKLENSAVKLSLTVGKEHAATEYNELLSTYTKEVQIKGFRKGKVPTSVIERKFGEGIRQEAAANLMDKALKAAMEDLEEKPLGYDYPEVQGEPVLNPDEDFTFELVYDTFPEVKFGEYKGIEIEEKQVKILKKHENIELEKIQEQNSVVMDKADETVADDNIVTIDYCEMNGKEEIVDTKREDFVFTVGTGYNLYKIDKQIIGMKKDEEKVISKKYKEDFENKDLAGRSVKLKVKVKAVKEKQLPDLDDELAQDVNEKFETLDDLRSDIKNQLKEKAEAKIKGEKVEQLMNKLVEESDIVLPLSMIKAEQENNWKNFLQQSQTQEEQMLQFLQMQGQTKEQMLEAWKENAIKSLKSQLIFNKIIEDEKIEATDEEMEAEIVKQAEMYNMPVEDLKKSFGEAGLKEYLSSDLKQKKVVDFLLDNAKIKKSADKVDYTDLMA</sequence>
<dbReference type="PIRSF" id="PIRSF003095">
    <property type="entry name" value="Trigger_factor"/>
    <property type="match status" value="1"/>
</dbReference>
<evidence type="ECO:0000313" key="14">
    <source>
        <dbReference type="EMBL" id="QEN08843.1"/>
    </source>
</evidence>
<evidence type="ECO:0000256" key="3">
    <source>
        <dbReference type="ARBA" id="ARBA00013194"/>
    </source>
</evidence>
<keyword evidence="9" id="KW-0131">Cell cycle</keyword>
<feature type="domain" description="Trigger factor C-terminal" evidence="13">
    <location>
        <begin position="268"/>
        <end position="428"/>
    </location>
</feature>
<keyword evidence="5 9" id="KW-0697">Rotamase</keyword>
<evidence type="ECO:0000313" key="15">
    <source>
        <dbReference type="Proteomes" id="UP000324209"/>
    </source>
</evidence>
<dbReference type="Pfam" id="PF05697">
    <property type="entry name" value="Trigger_N"/>
    <property type="match status" value="1"/>
</dbReference>
<evidence type="ECO:0000256" key="4">
    <source>
        <dbReference type="ARBA" id="ARBA00016902"/>
    </source>
</evidence>
<dbReference type="GO" id="GO:0051083">
    <property type="term" value="P:'de novo' cotranslational protein folding"/>
    <property type="evidence" value="ECO:0007669"/>
    <property type="project" value="TreeGrafter"/>
</dbReference>
<evidence type="ECO:0000256" key="9">
    <source>
        <dbReference type="HAMAP-Rule" id="MF_00303"/>
    </source>
</evidence>
<gene>
    <name evidence="9 14" type="primary">tig</name>
    <name evidence="14" type="ORF">EXM22_12910</name>
</gene>
<dbReference type="InterPro" id="IPR046357">
    <property type="entry name" value="PPIase_dom_sf"/>
</dbReference>
<dbReference type="InterPro" id="IPR008881">
    <property type="entry name" value="Trigger_fac_ribosome-bd_bac"/>
</dbReference>
<dbReference type="Gene3D" id="1.10.3120.10">
    <property type="entry name" value="Trigger factor, C-terminal domain"/>
    <property type="match status" value="1"/>
</dbReference>
<feature type="domain" description="Trigger factor ribosome-binding bacterial" evidence="12">
    <location>
        <begin position="5"/>
        <end position="148"/>
    </location>
</feature>
<keyword evidence="9" id="KW-0132">Cell division</keyword>
<evidence type="ECO:0000259" key="12">
    <source>
        <dbReference type="Pfam" id="PF05697"/>
    </source>
</evidence>
<dbReference type="GO" id="GO:0043335">
    <property type="term" value="P:protein unfolding"/>
    <property type="evidence" value="ECO:0007669"/>
    <property type="project" value="TreeGrafter"/>
</dbReference>
<comment type="function">
    <text evidence="9">Involved in protein export. Acts as a chaperone by maintaining the newly synthesized protein in an open conformation. Functions as a peptidyl-prolyl cis-trans isomerase.</text>
</comment>
<comment type="subcellular location">
    <subcellularLocation>
        <location evidence="9">Cytoplasm</location>
    </subcellularLocation>
    <text evidence="9">About half TF is bound to the ribosome near the polypeptide exit tunnel while the other half is free in the cytoplasm.</text>
</comment>
<dbReference type="GO" id="GO:0044183">
    <property type="term" value="F:protein folding chaperone"/>
    <property type="evidence" value="ECO:0007669"/>
    <property type="project" value="TreeGrafter"/>
</dbReference>
<dbReference type="InterPro" id="IPR037041">
    <property type="entry name" value="Trigger_fac_C_sf"/>
</dbReference>
<keyword evidence="7 9" id="KW-0413">Isomerase</keyword>
<evidence type="ECO:0000256" key="10">
    <source>
        <dbReference type="SAM" id="Coils"/>
    </source>
</evidence>
<proteinExistence type="inferred from homology"/>
<evidence type="ECO:0000256" key="6">
    <source>
        <dbReference type="ARBA" id="ARBA00023186"/>
    </source>
</evidence>
<comment type="similarity">
    <text evidence="2 9">Belongs to the FKBP-type PPIase family. Tig subfamily.</text>
</comment>
<evidence type="ECO:0000256" key="1">
    <source>
        <dbReference type="ARBA" id="ARBA00000971"/>
    </source>
</evidence>
<dbReference type="NCBIfam" id="TIGR00115">
    <property type="entry name" value="tig"/>
    <property type="match status" value="1"/>
</dbReference>
<dbReference type="Proteomes" id="UP000324209">
    <property type="component" value="Chromosome"/>
</dbReference>
<name>A0A5C1QLC6_9SPIO</name>
<dbReference type="Gene3D" id="3.10.50.40">
    <property type="match status" value="1"/>
</dbReference>
<evidence type="ECO:0000256" key="7">
    <source>
        <dbReference type="ARBA" id="ARBA00023235"/>
    </source>
</evidence>
<dbReference type="KEGG" id="ock:EXM22_12910"/>
<dbReference type="Pfam" id="PF00254">
    <property type="entry name" value="FKBP_C"/>
    <property type="match status" value="1"/>
</dbReference>
<dbReference type="InterPro" id="IPR001179">
    <property type="entry name" value="PPIase_FKBP_dom"/>
</dbReference>
<dbReference type="RefSeq" id="WP_149486922.1">
    <property type="nucleotide sequence ID" value="NZ_CP036150.1"/>
</dbReference>
<dbReference type="Gene3D" id="3.30.70.1050">
    <property type="entry name" value="Trigger factor ribosome-binding domain"/>
    <property type="match status" value="1"/>
</dbReference>
<protein>
    <recommendedName>
        <fullName evidence="4 9">Trigger factor</fullName>
        <shortName evidence="9">TF</shortName>
        <ecNumber evidence="3 9">5.2.1.8</ecNumber>
    </recommendedName>
    <alternativeName>
        <fullName evidence="8 9">PPIase</fullName>
    </alternativeName>
</protein>
<feature type="domain" description="PPIase FKBP-type" evidence="11">
    <location>
        <begin position="162"/>
        <end position="236"/>
    </location>
</feature>
<evidence type="ECO:0000259" key="11">
    <source>
        <dbReference type="Pfam" id="PF00254"/>
    </source>
</evidence>
<keyword evidence="9" id="KW-0963">Cytoplasm</keyword>
<feature type="coiled-coil region" evidence="10">
    <location>
        <begin position="262"/>
        <end position="303"/>
    </location>
</feature>
<dbReference type="InterPro" id="IPR027304">
    <property type="entry name" value="Trigger_fact/SurA_dom_sf"/>
</dbReference>
<dbReference type="EMBL" id="CP036150">
    <property type="protein sequence ID" value="QEN08843.1"/>
    <property type="molecule type" value="Genomic_DNA"/>
</dbReference>
<evidence type="ECO:0000259" key="13">
    <source>
        <dbReference type="Pfam" id="PF05698"/>
    </source>
</evidence>
<dbReference type="OrthoDB" id="9767721at2"/>
<dbReference type="AlphaFoldDB" id="A0A5C1QLC6"/>
<comment type="domain">
    <text evidence="9">Consists of 3 domains; the N-terminus binds the ribosome, the middle domain has PPIase activity, while the C-terminus has intrinsic chaperone activity on its own.</text>
</comment>
<dbReference type="HAMAP" id="MF_00303">
    <property type="entry name" value="Trigger_factor_Tig"/>
    <property type="match status" value="1"/>
</dbReference>
<dbReference type="SUPFAM" id="SSF102735">
    <property type="entry name" value="Trigger factor ribosome-binding domain"/>
    <property type="match status" value="1"/>
</dbReference>
<dbReference type="GO" id="GO:0051301">
    <property type="term" value="P:cell division"/>
    <property type="evidence" value="ECO:0007669"/>
    <property type="project" value="UniProtKB-KW"/>
</dbReference>
<dbReference type="InterPro" id="IPR005215">
    <property type="entry name" value="Trig_fac"/>
</dbReference>
<dbReference type="Pfam" id="PF05698">
    <property type="entry name" value="Trigger_C"/>
    <property type="match status" value="1"/>
</dbReference>
<organism evidence="14 15">
    <name type="scientific">Oceanispirochaeta crateris</name>
    <dbReference type="NCBI Taxonomy" id="2518645"/>
    <lineage>
        <taxon>Bacteria</taxon>
        <taxon>Pseudomonadati</taxon>
        <taxon>Spirochaetota</taxon>
        <taxon>Spirochaetia</taxon>
        <taxon>Spirochaetales</taxon>
        <taxon>Spirochaetaceae</taxon>
        <taxon>Oceanispirochaeta</taxon>
    </lineage>
</organism>
<dbReference type="GO" id="GO:0015031">
    <property type="term" value="P:protein transport"/>
    <property type="evidence" value="ECO:0007669"/>
    <property type="project" value="UniProtKB-UniRule"/>
</dbReference>
<dbReference type="InterPro" id="IPR036611">
    <property type="entry name" value="Trigger_fac_ribosome-bd_sf"/>
</dbReference>
<comment type="catalytic activity">
    <reaction evidence="1 9">
        <text>[protein]-peptidylproline (omega=180) = [protein]-peptidylproline (omega=0)</text>
        <dbReference type="Rhea" id="RHEA:16237"/>
        <dbReference type="Rhea" id="RHEA-COMP:10747"/>
        <dbReference type="Rhea" id="RHEA-COMP:10748"/>
        <dbReference type="ChEBI" id="CHEBI:83833"/>
        <dbReference type="ChEBI" id="CHEBI:83834"/>
        <dbReference type="EC" id="5.2.1.8"/>
    </reaction>
</comment>
<dbReference type="GO" id="GO:0003755">
    <property type="term" value="F:peptidyl-prolyl cis-trans isomerase activity"/>
    <property type="evidence" value="ECO:0007669"/>
    <property type="project" value="UniProtKB-UniRule"/>
</dbReference>
<dbReference type="SUPFAM" id="SSF109998">
    <property type="entry name" value="Triger factor/SurA peptide-binding domain-like"/>
    <property type="match status" value="1"/>
</dbReference>
<evidence type="ECO:0000256" key="5">
    <source>
        <dbReference type="ARBA" id="ARBA00023110"/>
    </source>
</evidence>
<keyword evidence="6 9" id="KW-0143">Chaperone</keyword>
<dbReference type="InterPro" id="IPR008880">
    <property type="entry name" value="Trigger_fac_C"/>
</dbReference>
<evidence type="ECO:0000256" key="2">
    <source>
        <dbReference type="ARBA" id="ARBA00005464"/>
    </source>
</evidence>
<dbReference type="SUPFAM" id="SSF54534">
    <property type="entry name" value="FKBP-like"/>
    <property type="match status" value="1"/>
</dbReference>
<keyword evidence="15" id="KW-1185">Reference proteome</keyword>
<accession>A0A5C1QLC6</accession>
<reference evidence="14 15" key="1">
    <citation type="submission" date="2019-02" db="EMBL/GenBank/DDBJ databases">
        <title>Complete Genome Sequence and Methylome Analysis of free living Spirochaetas.</title>
        <authorList>
            <person name="Fomenkov A."/>
            <person name="Dubinina G."/>
            <person name="Leshcheva N."/>
            <person name="Mikheeva N."/>
            <person name="Grabovich M."/>
            <person name="Vincze T."/>
            <person name="Roberts R.J."/>
        </authorList>
    </citation>
    <scope>NUCLEOTIDE SEQUENCE [LARGE SCALE GENOMIC DNA]</scope>
    <source>
        <strain evidence="14 15">K2</strain>
    </source>
</reference>
<dbReference type="GO" id="GO:0043022">
    <property type="term" value="F:ribosome binding"/>
    <property type="evidence" value="ECO:0007669"/>
    <property type="project" value="TreeGrafter"/>
</dbReference>
<dbReference type="PANTHER" id="PTHR30560:SF3">
    <property type="entry name" value="TRIGGER FACTOR-LIKE PROTEIN TIG, CHLOROPLASTIC"/>
    <property type="match status" value="1"/>
</dbReference>
<dbReference type="EC" id="5.2.1.8" evidence="3 9"/>
<dbReference type="PANTHER" id="PTHR30560">
    <property type="entry name" value="TRIGGER FACTOR CHAPERONE AND PEPTIDYL-PROLYL CIS/TRANS ISOMERASE"/>
    <property type="match status" value="1"/>
</dbReference>
<keyword evidence="10" id="KW-0175">Coiled coil</keyword>